<keyword evidence="2" id="KW-1133">Transmembrane helix</keyword>
<evidence type="ECO:0000256" key="1">
    <source>
        <dbReference type="SAM" id="MobiDB-lite"/>
    </source>
</evidence>
<accession>A0AA44DH95</accession>
<feature type="transmembrane region" description="Helical" evidence="2">
    <location>
        <begin position="31"/>
        <end position="54"/>
    </location>
</feature>
<reference evidence="3 4" key="1">
    <citation type="submission" date="2020-04" db="EMBL/GenBank/DDBJ databases">
        <title>MicrobeNet Type strains.</title>
        <authorList>
            <person name="Nicholson A.C."/>
        </authorList>
    </citation>
    <scope>NUCLEOTIDE SEQUENCE [LARGE SCALE GENOMIC DNA]</scope>
    <source>
        <strain evidence="3 4">DSM 40738</strain>
    </source>
</reference>
<comment type="caution">
    <text evidence="3">The sequence shown here is derived from an EMBL/GenBank/DDBJ whole genome shotgun (WGS) entry which is preliminary data.</text>
</comment>
<dbReference type="RefSeq" id="WP_168440739.1">
    <property type="nucleotide sequence ID" value="NZ_JAAXOU010000396.1"/>
</dbReference>
<keyword evidence="2" id="KW-0812">Transmembrane</keyword>
<feature type="compositionally biased region" description="Low complexity" evidence="1">
    <location>
        <begin position="230"/>
        <end position="243"/>
    </location>
</feature>
<gene>
    <name evidence="3" type="ORF">HGA06_21115</name>
</gene>
<evidence type="ECO:0000256" key="2">
    <source>
        <dbReference type="SAM" id="Phobius"/>
    </source>
</evidence>
<protein>
    <submittedName>
        <fullName evidence="3">Uncharacterized protein</fullName>
    </submittedName>
</protein>
<keyword evidence="2" id="KW-0472">Membrane</keyword>
<name>A0AA44DH95_STRE0</name>
<dbReference type="EMBL" id="JAAXOU010000396">
    <property type="protein sequence ID" value="NKY16529.1"/>
    <property type="molecule type" value="Genomic_DNA"/>
</dbReference>
<proteinExistence type="predicted"/>
<organism evidence="3 4">
    <name type="scientific">Streptomyces somaliensis (strain ATCC 33201 / DSM 40738 / JCM 12659 / KCTC 9044 / NCTC 11332 / NRRL B-12077 / IP 733)</name>
    <dbReference type="NCBI Taxonomy" id="1134445"/>
    <lineage>
        <taxon>Bacteria</taxon>
        <taxon>Bacillati</taxon>
        <taxon>Actinomycetota</taxon>
        <taxon>Actinomycetes</taxon>
        <taxon>Kitasatosporales</taxon>
        <taxon>Streptomycetaceae</taxon>
        <taxon>Streptomyces</taxon>
    </lineage>
</organism>
<dbReference type="AlphaFoldDB" id="A0AA44DH95"/>
<feature type="region of interest" description="Disordered" evidence="1">
    <location>
        <begin position="221"/>
        <end position="243"/>
    </location>
</feature>
<sequence>MYYRAVPPETSRETTVRLRPVPDPRRSARTAAAVVCLVLGIGLVAGSAAGTWVLRDPGGAPGRTPYTEAAALWHSTPVDSLFPRVLEGPDVGPGGADRSWTRVAVAPDAPCAAVLRPRLAAVLAPVGCLRVLRATYTDATSSSVTTVGLVFTRGDAAGMTALRARFTDGGLDESPDLIPPAFAAPGTVAARFGDAQRASWHVNVLTDVPVVVYGVTGFADGRPVPRPEPARQATARGRTTAPAQAGLGHEARGLAARTERTLRAAVARAVEGPAGEGGR</sequence>
<evidence type="ECO:0000313" key="3">
    <source>
        <dbReference type="EMBL" id="NKY16529.1"/>
    </source>
</evidence>
<dbReference type="Proteomes" id="UP000570003">
    <property type="component" value="Unassembled WGS sequence"/>
</dbReference>
<keyword evidence="4" id="KW-1185">Reference proteome</keyword>
<evidence type="ECO:0000313" key="4">
    <source>
        <dbReference type="Proteomes" id="UP000570003"/>
    </source>
</evidence>